<evidence type="ECO:0000313" key="9">
    <source>
        <dbReference type="EMBL" id="KIU11069.1"/>
    </source>
</evidence>
<dbReference type="Pfam" id="PF00089">
    <property type="entry name" value="Trypsin"/>
    <property type="match status" value="1"/>
</dbReference>
<dbReference type="AlphaFoldDB" id="A0A0D1JF56"/>
<dbReference type="PRINTS" id="PR00839">
    <property type="entry name" value="V8PROTEASE"/>
</dbReference>
<keyword evidence="9" id="KW-0482">Metalloprotease</keyword>
<feature type="region of interest" description="Disordered" evidence="7">
    <location>
        <begin position="35"/>
        <end position="74"/>
    </location>
</feature>
<dbReference type="STRING" id="483913.AN935_01145"/>
<dbReference type="EC" id="3.4.21.-" evidence="6"/>
<evidence type="ECO:0000256" key="4">
    <source>
        <dbReference type="ARBA" id="ARBA00022801"/>
    </source>
</evidence>
<feature type="chain" id="PRO_5006986396" description="Serine protease" evidence="6">
    <location>
        <begin position="35"/>
        <end position="313"/>
    </location>
</feature>
<dbReference type="PANTHER" id="PTHR15462:SF8">
    <property type="entry name" value="SERINE PROTEASE"/>
    <property type="match status" value="1"/>
</dbReference>
<reference evidence="9 10" key="1">
    <citation type="submission" date="2014-12" db="EMBL/GenBank/DDBJ databases">
        <title>Comparative genome analysis of Bacillus coagulans HM-08, Clostridium butyricum HM-68, Bacillus subtilis HM-66 and Bacillus licheniformis BL-09.</title>
        <authorList>
            <person name="Zhang H."/>
        </authorList>
    </citation>
    <scope>NUCLEOTIDE SEQUENCE [LARGE SCALE GENOMIC DNA]</scope>
    <source>
        <strain evidence="9 10">HM-66</strain>
    </source>
</reference>
<protein>
    <recommendedName>
        <fullName evidence="6">Serine protease</fullName>
        <ecNumber evidence="6">3.4.21.-</ecNumber>
    </recommendedName>
</protein>
<dbReference type="PANTHER" id="PTHR15462">
    <property type="entry name" value="SERINE PROTEASE"/>
    <property type="match status" value="1"/>
</dbReference>
<evidence type="ECO:0000256" key="5">
    <source>
        <dbReference type="ARBA" id="ARBA00022825"/>
    </source>
</evidence>
<dbReference type="MEROPS" id="S01.272"/>
<dbReference type="GO" id="GO:0006508">
    <property type="term" value="P:proteolysis"/>
    <property type="evidence" value="ECO:0007669"/>
    <property type="project" value="UniProtKB-KW"/>
</dbReference>
<dbReference type="PATRIC" id="fig|1423.173.peg.3184"/>
<dbReference type="InterPro" id="IPR008256">
    <property type="entry name" value="Peptidase_S1B"/>
</dbReference>
<keyword evidence="5 6" id="KW-0720">Serine protease</keyword>
<gene>
    <name evidence="9" type="ORF">SC09_Contig25orf01019</name>
</gene>
<evidence type="ECO:0000256" key="7">
    <source>
        <dbReference type="SAM" id="MobiDB-lite"/>
    </source>
</evidence>
<feature type="domain" description="Peptidase S1" evidence="8">
    <location>
        <begin position="106"/>
        <end position="308"/>
    </location>
</feature>
<feature type="compositionally biased region" description="Polar residues" evidence="7">
    <location>
        <begin position="37"/>
        <end position="60"/>
    </location>
</feature>
<evidence type="ECO:0000256" key="1">
    <source>
        <dbReference type="ARBA" id="ARBA00008764"/>
    </source>
</evidence>
<evidence type="ECO:0000256" key="3">
    <source>
        <dbReference type="ARBA" id="ARBA00022729"/>
    </source>
</evidence>
<dbReference type="SUPFAM" id="SSF50494">
    <property type="entry name" value="Trypsin-like serine proteases"/>
    <property type="match status" value="1"/>
</dbReference>
<dbReference type="PROSITE" id="PS00672">
    <property type="entry name" value="V8_HIS"/>
    <property type="match status" value="1"/>
</dbReference>
<evidence type="ECO:0000259" key="8">
    <source>
        <dbReference type="Pfam" id="PF00089"/>
    </source>
</evidence>
<comment type="similarity">
    <text evidence="1 6">Belongs to the peptidase S1B family.</text>
</comment>
<dbReference type="InterPro" id="IPR018114">
    <property type="entry name" value="TRYPSIN_HIS"/>
</dbReference>
<dbReference type="GO" id="GO:0008237">
    <property type="term" value="F:metallopeptidase activity"/>
    <property type="evidence" value="ECO:0007669"/>
    <property type="project" value="UniProtKB-KW"/>
</dbReference>
<proteinExistence type="inferred from homology"/>
<organism evidence="9 10">
    <name type="scientific">Bacillus subtilis</name>
    <dbReference type="NCBI Taxonomy" id="1423"/>
    <lineage>
        <taxon>Bacteria</taxon>
        <taxon>Bacillati</taxon>
        <taxon>Bacillota</taxon>
        <taxon>Bacilli</taxon>
        <taxon>Bacillales</taxon>
        <taxon>Bacillaceae</taxon>
        <taxon>Bacillus</taxon>
    </lineage>
</organism>
<comment type="caution">
    <text evidence="9">The sequence shown here is derived from an EMBL/GenBank/DDBJ whole genome shotgun (WGS) entry which is preliminary data.</text>
</comment>
<accession>A0A0D1JF56</accession>
<dbReference type="InterPro" id="IPR043504">
    <property type="entry name" value="Peptidase_S1_PA_chymotrypsin"/>
</dbReference>
<dbReference type="Gene3D" id="2.40.10.10">
    <property type="entry name" value="Trypsin-like serine proteases"/>
    <property type="match status" value="2"/>
</dbReference>
<feature type="signal peptide" evidence="6">
    <location>
        <begin position="1"/>
        <end position="34"/>
    </location>
</feature>
<evidence type="ECO:0000313" key="10">
    <source>
        <dbReference type="Proteomes" id="UP000032247"/>
    </source>
</evidence>
<evidence type="ECO:0000256" key="2">
    <source>
        <dbReference type="ARBA" id="ARBA00022670"/>
    </source>
</evidence>
<dbReference type="InterPro" id="IPR028301">
    <property type="entry name" value="V8_his_AS"/>
</dbReference>
<dbReference type="GO" id="GO:0004252">
    <property type="term" value="F:serine-type endopeptidase activity"/>
    <property type="evidence" value="ECO:0007669"/>
    <property type="project" value="InterPro"/>
</dbReference>
<keyword evidence="4 6" id="KW-0378">Hydrolase</keyword>
<dbReference type="Proteomes" id="UP000032247">
    <property type="component" value="Unassembled WGS sequence"/>
</dbReference>
<dbReference type="PROSITE" id="PS00134">
    <property type="entry name" value="TRYPSIN_HIS"/>
    <property type="match status" value="1"/>
</dbReference>
<keyword evidence="2 6" id="KW-0645">Protease</keyword>
<dbReference type="InterPro" id="IPR050966">
    <property type="entry name" value="Glutamyl_endopeptidase"/>
</dbReference>
<evidence type="ECO:0000256" key="6">
    <source>
        <dbReference type="RuleBase" id="RU004296"/>
    </source>
</evidence>
<dbReference type="InterPro" id="IPR000126">
    <property type="entry name" value="V8_ser_AS"/>
</dbReference>
<dbReference type="InterPro" id="IPR009003">
    <property type="entry name" value="Peptidase_S1_PA"/>
</dbReference>
<name>A0A0D1JF56_BACIU</name>
<dbReference type="InterPro" id="IPR001254">
    <property type="entry name" value="Trypsin_dom"/>
</dbReference>
<sequence>MKLVPRFRKQWFAYLTVLCLALAAAVSFGVPAKAAENPQTSVSNTGKEADATKNQTSKAEQVSAPYEGTGKTSKSLYGGQTELEKNIQTLQPSSIIGTDERTRISSTTSFPYRATVQLSIKYPNTSSTYGCTGFLVNPNTVVTAGHCVYSQDHGWASTITAAPGRNGSSYQYGTYSGTMFYSVKGWTESKDTNYDYGAIKLNGSPGNTVGWYGYRTTNSSSPVGLSSSVTGFPCDKTFGTMWSDTKPIRSAETYKLTYTTDTYGCQSGSPVYRNYSDTGQTAIAIHTNGGSSYNLGTRVTNDVFNNIQYWANQ</sequence>
<dbReference type="PROSITE" id="PS00673">
    <property type="entry name" value="V8_SER"/>
    <property type="match status" value="1"/>
</dbReference>
<keyword evidence="3 6" id="KW-0732">Signal</keyword>
<dbReference type="EMBL" id="JXBC01000004">
    <property type="protein sequence ID" value="KIU11069.1"/>
    <property type="molecule type" value="Genomic_DNA"/>
</dbReference>